<reference evidence="1 2" key="1">
    <citation type="journal article" date="2005" name="Int. J. Syst. Evol. Microbiol.">
        <title>Halobacillus yeomjeoni sp. nov., isolated from a marine solar saltern in Korea.</title>
        <authorList>
            <person name="Yoon J.H."/>
            <person name="Kang S.J."/>
            <person name="Lee C.H."/>
            <person name="Oh H.W."/>
            <person name="Oh T.K."/>
        </authorList>
    </citation>
    <scope>NUCLEOTIDE SEQUENCE [LARGE SCALE GENOMIC DNA]</scope>
    <source>
        <strain evidence="1 2">KCTC 3957</strain>
    </source>
</reference>
<protein>
    <submittedName>
        <fullName evidence="1">Uncharacterized protein</fullName>
    </submittedName>
</protein>
<evidence type="ECO:0000313" key="2">
    <source>
        <dbReference type="Proteomes" id="UP000614490"/>
    </source>
</evidence>
<name>A0A931HTK2_9BACI</name>
<dbReference type="RefSeq" id="WP_197315635.1">
    <property type="nucleotide sequence ID" value="NZ_JADZSC010000001.1"/>
</dbReference>
<proteinExistence type="predicted"/>
<keyword evidence="2" id="KW-1185">Reference proteome</keyword>
<sequence length="82" mass="9056">MAGKTVRFPRGTLSLLELRSPGSHLVPFSRRSLPVFPAIPFVVGVTDFGYGLSASSTLKRRPWEWRDSCGMKVHRETPEGAA</sequence>
<comment type="caution">
    <text evidence="1">The sequence shown here is derived from an EMBL/GenBank/DDBJ whole genome shotgun (WGS) entry which is preliminary data.</text>
</comment>
<dbReference type="AlphaFoldDB" id="A0A931HTK2"/>
<dbReference type="EMBL" id="JADZSC010000001">
    <property type="protein sequence ID" value="MBH0229001.1"/>
    <property type="molecule type" value="Genomic_DNA"/>
</dbReference>
<gene>
    <name evidence="1" type="ORF">H0267_02135</name>
</gene>
<dbReference type="Proteomes" id="UP000614490">
    <property type="component" value="Unassembled WGS sequence"/>
</dbReference>
<organism evidence="1 2">
    <name type="scientific">Halobacillus yeomjeoni</name>
    <dbReference type="NCBI Taxonomy" id="311194"/>
    <lineage>
        <taxon>Bacteria</taxon>
        <taxon>Bacillati</taxon>
        <taxon>Bacillota</taxon>
        <taxon>Bacilli</taxon>
        <taxon>Bacillales</taxon>
        <taxon>Bacillaceae</taxon>
        <taxon>Halobacillus</taxon>
    </lineage>
</organism>
<accession>A0A931HTK2</accession>
<evidence type="ECO:0000313" key="1">
    <source>
        <dbReference type="EMBL" id="MBH0229001.1"/>
    </source>
</evidence>